<dbReference type="AlphaFoldDB" id="A0A5B0EJH2"/>
<keyword evidence="3" id="KW-0269">Exonuclease</keyword>
<accession>A0A5B0EJH2</accession>
<feature type="transmembrane region" description="Helical" evidence="1">
    <location>
        <begin position="42"/>
        <end position="64"/>
    </location>
</feature>
<dbReference type="Gene3D" id="3.60.10.10">
    <property type="entry name" value="Endonuclease/exonuclease/phosphatase"/>
    <property type="match status" value="1"/>
</dbReference>
<keyword evidence="3" id="KW-0255">Endonuclease</keyword>
<dbReference type="InterPro" id="IPR005135">
    <property type="entry name" value="Endo/exonuclease/phosphatase"/>
</dbReference>
<reference evidence="3 4" key="1">
    <citation type="submission" date="2019-07" db="EMBL/GenBank/DDBJ databases">
        <title>Analysis of the biochemical properties, biological activity and biotechnological potential of siderophores and biosurfactants produced by Antarctic psychrotolerant bacteria.</title>
        <authorList>
            <person name="Styczynski M."/>
            <person name="Krucon T."/>
            <person name="Decewicz P."/>
            <person name="Dziewit L."/>
        </authorList>
    </citation>
    <scope>NUCLEOTIDE SEQUENCE [LARGE SCALE GENOMIC DNA]</scope>
    <source>
        <strain evidence="3 4">ANT_H27</strain>
    </source>
</reference>
<dbReference type="Pfam" id="PF03372">
    <property type="entry name" value="Exo_endo_phos"/>
    <property type="match status" value="1"/>
</dbReference>
<dbReference type="GO" id="GO:0004519">
    <property type="term" value="F:endonuclease activity"/>
    <property type="evidence" value="ECO:0007669"/>
    <property type="project" value="UniProtKB-KW"/>
</dbReference>
<feature type="transmembrane region" description="Helical" evidence="1">
    <location>
        <begin position="16"/>
        <end position="36"/>
    </location>
</feature>
<dbReference type="OrthoDB" id="2340043at2"/>
<keyword evidence="3" id="KW-0378">Hydrolase</keyword>
<sequence>MGNTEPGERGIVRSRLLHRVIPVSLAGALLVLLPWIDFWPSRFVSVLQALLPLLCLAAVAYSVVLLFRRAWILAAVLLVCLVLSLAPTLAPGTQAVCPPGSQFTVLSLNAGRGHTDPAGLAKEVSTADPDILVLVEASEPMIKALASSTAGWDYTERTGPLRTGGSVDTVILSRYPLRSEEPAAWQSDGALFDIPVALIDLPRAGQIRVAGIHPVPPTHDPAFWERTLNVLADWVQPRTDLPLVLAGDFNGARAHPQFRALAEGFDEAPPSYGPVPMGTWPANSVFPAFAAIDHVLVRGMASQGSQRFLVPGTDHFGIIAQLSACG</sequence>
<keyword evidence="1" id="KW-0812">Transmembrane</keyword>
<keyword evidence="1" id="KW-1133">Transmembrane helix</keyword>
<dbReference type="SUPFAM" id="SSF56219">
    <property type="entry name" value="DNase I-like"/>
    <property type="match status" value="1"/>
</dbReference>
<evidence type="ECO:0000313" key="3">
    <source>
        <dbReference type="EMBL" id="KAA0977880.1"/>
    </source>
</evidence>
<dbReference type="GO" id="GO:0004527">
    <property type="term" value="F:exonuclease activity"/>
    <property type="evidence" value="ECO:0007669"/>
    <property type="project" value="UniProtKB-KW"/>
</dbReference>
<dbReference type="EMBL" id="VOBL01000005">
    <property type="protein sequence ID" value="KAA0977880.1"/>
    <property type="molecule type" value="Genomic_DNA"/>
</dbReference>
<organism evidence="3 4">
    <name type="scientific">Paeniglutamicibacter gangotriensis</name>
    <dbReference type="NCBI Taxonomy" id="254787"/>
    <lineage>
        <taxon>Bacteria</taxon>
        <taxon>Bacillati</taxon>
        <taxon>Actinomycetota</taxon>
        <taxon>Actinomycetes</taxon>
        <taxon>Micrococcales</taxon>
        <taxon>Micrococcaceae</taxon>
        <taxon>Paeniglutamicibacter</taxon>
    </lineage>
</organism>
<dbReference type="RefSeq" id="WP_149619064.1">
    <property type="nucleotide sequence ID" value="NZ_VOBL01000005.1"/>
</dbReference>
<keyword evidence="3" id="KW-0540">Nuclease</keyword>
<evidence type="ECO:0000259" key="2">
    <source>
        <dbReference type="Pfam" id="PF03372"/>
    </source>
</evidence>
<feature type="domain" description="Endonuclease/exonuclease/phosphatase" evidence="2">
    <location>
        <begin position="106"/>
        <end position="315"/>
    </location>
</feature>
<feature type="transmembrane region" description="Helical" evidence="1">
    <location>
        <begin position="71"/>
        <end position="90"/>
    </location>
</feature>
<evidence type="ECO:0000313" key="4">
    <source>
        <dbReference type="Proteomes" id="UP000323856"/>
    </source>
</evidence>
<evidence type="ECO:0000256" key="1">
    <source>
        <dbReference type="SAM" id="Phobius"/>
    </source>
</evidence>
<comment type="caution">
    <text evidence="3">The sequence shown here is derived from an EMBL/GenBank/DDBJ whole genome shotgun (WGS) entry which is preliminary data.</text>
</comment>
<gene>
    <name evidence="3" type="ORF">FQ154_06370</name>
</gene>
<proteinExistence type="predicted"/>
<dbReference type="Proteomes" id="UP000323856">
    <property type="component" value="Unassembled WGS sequence"/>
</dbReference>
<protein>
    <submittedName>
        <fullName evidence="3">Endonuclease/exonuclease/phosphatase family protein</fullName>
    </submittedName>
</protein>
<name>A0A5B0EJH2_9MICC</name>
<dbReference type="InterPro" id="IPR036691">
    <property type="entry name" value="Endo/exonu/phosph_ase_sf"/>
</dbReference>
<keyword evidence="1" id="KW-0472">Membrane</keyword>